<accession>A0ABY4PZV5</accession>
<dbReference type="InterPro" id="IPR054284">
    <property type="entry name" value="DUF7019"/>
</dbReference>
<dbReference type="EMBL" id="CP097289">
    <property type="protein sequence ID" value="UQT58799.1"/>
    <property type="molecule type" value="Genomic_DNA"/>
</dbReference>
<dbReference type="RefSeq" id="WP_249590162.1">
    <property type="nucleotide sequence ID" value="NZ_BAAAQL010000011.1"/>
</dbReference>
<dbReference type="NCBIfam" id="NF040893">
    <property type="entry name" value="SAVMC3_10250"/>
    <property type="match status" value="1"/>
</dbReference>
<organism evidence="1 2">
    <name type="scientific">Streptomyces durmitorensis</name>
    <dbReference type="NCBI Taxonomy" id="319947"/>
    <lineage>
        <taxon>Bacteria</taxon>
        <taxon>Bacillati</taxon>
        <taxon>Actinomycetota</taxon>
        <taxon>Actinomycetes</taxon>
        <taxon>Kitasatosporales</taxon>
        <taxon>Streptomycetaceae</taxon>
        <taxon>Streptomyces</taxon>
    </lineage>
</organism>
<sequence>MRELIYLSDSKLQQFMPKPRRWRGPESAKIVTPLGELNLSPRTTDPIEARAKHFERVVEHIELNARWFQTARHQAGQWIWFEAPLNYVNIPAEGKGALLFVDPEGAYEQGYPRSSPCRLLLHGSITNLIAAQSAVVDASLPTQEEVGQESAARFDAFLEGLRDSRSPSDPTWFMARLAALHDANLEANVEARSLLGELRDTQNPMLSLTATLPLSDSIESRRPSEKLQRGVEELVHSIDRQVIPETASWVQGYARVSAHIHLGRPRREFTQYLVASPLYVERMMEP</sequence>
<protein>
    <submittedName>
        <fullName evidence="1">Uncharacterized protein</fullName>
    </submittedName>
</protein>
<evidence type="ECO:0000313" key="2">
    <source>
        <dbReference type="Proteomes" id="UP000829992"/>
    </source>
</evidence>
<proteinExistence type="predicted"/>
<keyword evidence="2" id="KW-1185">Reference proteome</keyword>
<name>A0ABY4PZV5_9ACTN</name>
<dbReference type="Proteomes" id="UP000829992">
    <property type="component" value="Chromosome"/>
</dbReference>
<gene>
    <name evidence="1" type="ORF">M4V62_29160</name>
</gene>
<reference evidence="1 2" key="1">
    <citation type="submission" date="2022-05" db="EMBL/GenBank/DDBJ databases">
        <authorList>
            <person name="Zhou X."/>
            <person name="Li K."/>
            <person name="Man Y."/>
        </authorList>
    </citation>
    <scope>NUCLEOTIDE SEQUENCE [LARGE SCALE GENOMIC DNA]</scope>
    <source>
        <strain evidence="1 2">MS405</strain>
    </source>
</reference>
<evidence type="ECO:0000313" key="1">
    <source>
        <dbReference type="EMBL" id="UQT58799.1"/>
    </source>
</evidence>